<evidence type="ECO:0000256" key="1">
    <source>
        <dbReference type="PROSITE-ProRule" id="PRU00244"/>
    </source>
</evidence>
<dbReference type="PANTHER" id="PTHR44757:SF2">
    <property type="entry name" value="BIOFILM ARCHITECTURE MAINTENANCE PROTEIN MBAA"/>
    <property type="match status" value="1"/>
</dbReference>
<proteinExistence type="predicted"/>
<feature type="domain" description="EAL" evidence="2">
    <location>
        <begin position="433"/>
        <end position="688"/>
    </location>
</feature>
<dbReference type="Proteomes" id="UP000494252">
    <property type="component" value="Unassembled WGS sequence"/>
</dbReference>
<dbReference type="InterPro" id="IPR029787">
    <property type="entry name" value="Nucleotide_cyclase"/>
</dbReference>
<feature type="transmembrane region" description="Helical" evidence="1">
    <location>
        <begin position="178"/>
        <end position="203"/>
    </location>
</feature>
<dbReference type="PROSITE" id="PS50924">
    <property type="entry name" value="MHYT"/>
    <property type="match status" value="1"/>
</dbReference>
<dbReference type="PROSITE" id="PS50887">
    <property type="entry name" value="GGDEF"/>
    <property type="match status" value="1"/>
</dbReference>
<dbReference type="InterPro" id="IPR000160">
    <property type="entry name" value="GGDEF_dom"/>
</dbReference>
<dbReference type="Pfam" id="PF03707">
    <property type="entry name" value="MHYT"/>
    <property type="match status" value="2"/>
</dbReference>
<dbReference type="Gene3D" id="3.30.70.270">
    <property type="match status" value="1"/>
</dbReference>
<keyword evidence="1" id="KW-0812">Transmembrane</keyword>
<feature type="domain" description="MHYT" evidence="4">
    <location>
        <begin position="5"/>
        <end position="202"/>
    </location>
</feature>
<feature type="domain" description="GGDEF" evidence="3">
    <location>
        <begin position="291"/>
        <end position="424"/>
    </location>
</feature>
<dbReference type="InterPro" id="IPR001633">
    <property type="entry name" value="EAL_dom"/>
</dbReference>
<dbReference type="InterPro" id="IPR005330">
    <property type="entry name" value="MHYT_dom"/>
</dbReference>
<evidence type="ECO:0000313" key="6">
    <source>
        <dbReference type="Proteomes" id="UP000494252"/>
    </source>
</evidence>
<dbReference type="CDD" id="cd01948">
    <property type="entry name" value="EAL"/>
    <property type="match status" value="1"/>
</dbReference>
<dbReference type="CDD" id="cd01949">
    <property type="entry name" value="GGDEF"/>
    <property type="match status" value="1"/>
</dbReference>
<keyword evidence="1" id="KW-0472">Membrane</keyword>
<feature type="transmembrane region" description="Helical" evidence="1">
    <location>
        <begin position="215"/>
        <end position="236"/>
    </location>
</feature>
<reference evidence="5 6" key="1">
    <citation type="submission" date="2020-04" db="EMBL/GenBank/DDBJ databases">
        <authorList>
            <person name="De Canck E."/>
        </authorList>
    </citation>
    <scope>NUCLEOTIDE SEQUENCE [LARGE SCALE GENOMIC DNA]</scope>
    <source>
        <strain evidence="5 6">LMG 27177</strain>
    </source>
</reference>
<evidence type="ECO:0000259" key="2">
    <source>
        <dbReference type="PROSITE" id="PS50883"/>
    </source>
</evidence>
<dbReference type="SUPFAM" id="SSF141868">
    <property type="entry name" value="EAL domain-like"/>
    <property type="match status" value="1"/>
</dbReference>
<dbReference type="InterPro" id="IPR052155">
    <property type="entry name" value="Biofilm_reg_signaling"/>
</dbReference>
<dbReference type="InterPro" id="IPR035919">
    <property type="entry name" value="EAL_sf"/>
</dbReference>
<name>A0A6J5FZ87_9BURK</name>
<dbReference type="GO" id="GO:0016020">
    <property type="term" value="C:membrane"/>
    <property type="evidence" value="ECO:0007669"/>
    <property type="project" value="UniProtKB-UniRule"/>
</dbReference>
<sequence length="691" mass="74612">MQSSYNFWLVAISFVVATLASYTALDLTGRIFLLASASARLRHAWRAGGAAALGVGIWSMHFIAMLAFSLPIPLGYDAVTTALSLGLAIGASYLALCMTTQVRLTPGRLLAGGVLMGLGIAGMHYTGMAALQMTPGIRYQPAWLAGSLVIAIGASSAALWMARVLSKDEQRHVVRKRFAAALVMGVAISGMHYAGMAAAGFAPDAVCGAAKGVDAAWLATSVILLTFAILIVTLMLSRSGARATFLISAVSRLNGQILRLATLDTLTGLPNRSTLTERIERALINARRQRSLFAILFMDLDGFKTINDSLGHSAGDAVLSAFAQRLQQCVRANDTVARLGGDEFVVLAENLGSREDASALAEGVLERMRRGTWTDSQPLQVMPSIGIALYPHDGDSVETLLKHADAAMYEAKRAGRSTYRFFERSMNEAAVRTLQIQNALHDGLAAGHFSVHFQPKFYGGGDSLAGAEALIRLHHPQLGELAPLEFIPVAERSGQIVQIGYWVARETCRRIRGWIDQGLPPMKVAINLSPRQLLEPNLVTTMLEIVKAEGIACEQIMFEITETVAMQDAPRTIEMIRAFQASGFEIAIDDFGTGYSSLAYLQRFRVKQLKIDRFFTNGLDEHGPEGSAIVSAIIALAHSLEMDVVAEGVETESQLDMLRSMMCDEMQGFLLGKPVSADDFGELLRGRMLAA</sequence>
<evidence type="ECO:0000313" key="5">
    <source>
        <dbReference type="EMBL" id="CAB3788777.1"/>
    </source>
</evidence>
<feature type="transmembrane region" description="Helical" evidence="1">
    <location>
        <begin position="109"/>
        <end position="131"/>
    </location>
</feature>
<keyword evidence="6" id="KW-1185">Reference proteome</keyword>
<dbReference type="NCBIfam" id="TIGR00254">
    <property type="entry name" value="GGDEF"/>
    <property type="match status" value="1"/>
</dbReference>
<dbReference type="SMART" id="SM00052">
    <property type="entry name" value="EAL"/>
    <property type="match status" value="1"/>
</dbReference>
<dbReference type="RefSeq" id="WP_175159917.1">
    <property type="nucleotide sequence ID" value="NZ_CADIKI010000006.1"/>
</dbReference>
<dbReference type="AlphaFoldDB" id="A0A6J5FZ87"/>
<feature type="transmembrane region" description="Helical" evidence="1">
    <location>
        <begin position="45"/>
        <end position="68"/>
    </location>
</feature>
<dbReference type="PANTHER" id="PTHR44757">
    <property type="entry name" value="DIGUANYLATE CYCLASE DGCP"/>
    <property type="match status" value="1"/>
</dbReference>
<dbReference type="SMART" id="SM00267">
    <property type="entry name" value="GGDEF"/>
    <property type="match status" value="1"/>
</dbReference>
<evidence type="ECO:0000259" key="3">
    <source>
        <dbReference type="PROSITE" id="PS50887"/>
    </source>
</evidence>
<gene>
    <name evidence="5" type="ORF">LMG27177_02482</name>
</gene>
<protein>
    <submittedName>
        <fullName evidence="5">Putative signaling protein</fullName>
    </submittedName>
</protein>
<dbReference type="Pfam" id="PF00990">
    <property type="entry name" value="GGDEF"/>
    <property type="match status" value="1"/>
</dbReference>
<evidence type="ECO:0000259" key="4">
    <source>
        <dbReference type="PROSITE" id="PS50924"/>
    </source>
</evidence>
<dbReference type="GO" id="GO:0003824">
    <property type="term" value="F:catalytic activity"/>
    <property type="evidence" value="ECO:0007669"/>
    <property type="project" value="UniProtKB-ARBA"/>
</dbReference>
<dbReference type="Pfam" id="PF00563">
    <property type="entry name" value="EAL"/>
    <property type="match status" value="1"/>
</dbReference>
<accession>A0A6J5FZ87</accession>
<dbReference type="InterPro" id="IPR043128">
    <property type="entry name" value="Rev_trsase/Diguanyl_cyclase"/>
</dbReference>
<organism evidence="5 6">
    <name type="scientific">Paraburkholderia fynbosensis</name>
    <dbReference type="NCBI Taxonomy" id="1200993"/>
    <lineage>
        <taxon>Bacteria</taxon>
        <taxon>Pseudomonadati</taxon>
        <taxon>Pseudomonadota</taxon>
        <taxon>Betaproteobacteria</taxon>
        <taxon>Burkholderiales</taxon>
        <taxon>Burkholderiaceae</taxon>
        <taxon>Paraburkholderia</taxon>
    </lineage>
</organism>
<dbReference type="EMBL" id="CADIKI010000006">
    <property type="protein sequence ID" value="CAB3788777.1"/>
    <property type="molecule type" value="Genomic_DNA"/>
</dbReference>
<feature type="transmembrane region" description="Helical" evidence="1">
    <location>
        <begin position="74"/>
        <end position="97"/>
    </location>
</feature>
<dbReference type="FunFam" id="3.30.70.270:FF:000001">
    <property type="entry name" value="Diguanylate cyclase domain protein"/>
    <property type="match status" value="1"/>
</dbReference>
<dbReference type="PROSITE" id="PS50883">
    <property type="entry name" value="EAL"/>
    <property type="match status" value="1"/>
</dbReference>
<keyword evidence="1" id="KW-1133">Transmembrane helix</keyword>
<feature type="transmembrane region" description="Helical" evidence="1">
    <location>
        <begin position="143"/>
        <end position="166"/>
    </location>
</feature>
<feature type="transmembrane region" description="Helical" evidence="1">
    <location>
        <begin position="6"/>
        <end position="25"/>
    </location>
</feature>
<dbReference type="SUPFAM" id="SSF55073">
    <property type="entry name" value="Nucleotide cyclase"/>
    <property type="match status" value="1"/>
</dbReference>
<dbReference type="Gene3D" id="3.20.20.450">
    <property type="entry name" value="EAL domain"/>
    <property type="match status" value="1"/>
</dbReference>